<organism evidence="2 3">
    <name type="scientific">Dioscorea zingiberensis</name>
    <dbReference type="NCBI Taxonomy" id="325984"/>
    <lineage>
        <taxon>Eukaryota</taxon>
        <taxon>Viridiplantae</taxon>
        <taxon>Streptophyta</taxon>
        <taxon>Embryophyta</taxon>
        <taxon>Tracheophyta</taxon>
        <taxon>Spermatophyta</taxon>
        <taxon>Magnoliopsida</taxon>
        <taxon>Liliopsida</taxon>
        <taxon>Dioscoreales</taxon>
        <taxon>Dioscoreaceae</taxon>
        <taxon>Dioscorea</taxon>
    </lineage>
</organism>
<protein>
    <submittedName>
        <fullName evidence="2">Uncharacterized protein</fullName>
    </submittedName>
</protein>
<evidence type="ECO:0000256" key="1">
    <source>
        <dbReference type="SAM" id="MobiDB-lite"/>
    </source>
</evidence>
<proteinExistence type="predicted"/>
<feature type="region of interest" description="Disordered" evidence="1">
    <location>
        <begin position="1"/>
        <end position="85"/>
    </location>
</feature>
<evidence type="ECO:0000313" key="2">
    <source>
        <dbReference type="EMBL" id="KAJ0967639.1"/>
    </source>
</evidence>
<evidence type="ECO:0000313" key="3">
    <source>
        <dbReference type="Proteomes" id="UP001085076"/>
    </source>
</evidence>
<sequence length="105" mass="11576">MEFVKQILDAGSQSGDMEEQSQSDYNKDGWHASPLSLEEEEQSQSAQGGHVFSMSLDDIKAGHHTKLPLGPGKGSIFLPELPPDEDTNLEAKLKETANLIKRGYY</sequence>
<keyword evidence="3" id="KW-1185">Reference proteome</keyword>
<dbReference type="AlphaFoldDB" id="A0A9D5H8V4"/>
<dbReference type="EMBL" id="JAGGNH010000007">
    <property type="protein sequence ID" value="KAJ0967639.1"/>
    <property type="molecule type" value="Genomic_DNA"/>
</dbReference>
<accession>A0A9D5H8V4</accession>
<dbReference type="Proteomes" id="UP001085076">
    <property type="component" value="Miscellaneous, Linkage group lg07"/>
</dbReference>
<reference evidence="2" key="1">
    <citation type="submission" date="2021-03" db="EMBL/GenBank/DDBJ databases">
        <authorList>
            <person name="Li Z."/>
            <person name="Yang C."/>
        </authorList>
    </citation>
    <scope>NUCLEOTIDE SEQUENCE</scope>
    <source>
        <strain evidence="2">Dzin_1.0</strain>
        <tissue evidence="2">Leaf</tissue>
    </source>
</reference>
<gene>
    <name evidence="2" type="ORF">J5N97_024556</name>
</gene>
<name>A0A9D5H8V4_9LILI</name>
<reference evidence="2" key="2">
    <citation type="journal article" date="2022" name="Hortic Res">
        <title>The genome of Dioscorea zingiberensis sheds light on the biosynthesis, origin and evolution of the medicinally important diosgenin saponins.</title>
        <authorList>
            <person name="Li Y."/>
            <person name="Tan C."/>
            <person name="Li Z."/>
            <person name="Guo J."/>
            <person name="Li S."/>
            <person name="Chen X."/>
            <person name="Wang C."/>
            <person name="Dai X."/>
            <person name="Yang H."/>
            <person name="Song W."/>
            <person name="Hou L."/>
            <person name="Xu J."/>
            <person name="Tong Z."/>
            <person name="Xu A."/>
            <person name="Yuan X."/>
            <person name="Wang W."/>
            <person name="Yang Q."/>
            <person name="Chen L."/>
            <person name="Sun Z."/>
            <person name="Wang K."/>
            <person name="Pan B."/>
            <person name="Chen J."/>
            <person name="Bao Y."/>
            <person name="Liu F."/>
            <person name="Qi X."/>
            <person name="Gang D.R."/>
            <person name="Wen J."/>
            <person name="Li J."/>
        </authorList>
    </citation>
    <scope>NUCLEOTIDE SEQUENCE</scope>
    <source>
        <strain evidence="2">Dzin_1.0</strain>
    </source>
</reference>
<comment type="caution">
    <text evidence="2">The sequence shown here is derived from an EMBL/GenBank/DDBJ whole genome shotgun (WGS) entry which is preliminary data.</text>
</comment>